<dbReference type="AlphaFoldDB" id="S2N780"/>
<dbReference type="EMBL" id="ANMM01000030">
    <property type="protein sequence ID" value="EPC35840.1"/>
    <property type="molecule type" value="Genomic_DNA"/>
</dbReference>
<name>S2N780_LACPA</name>
<gene>
    <name evidence="1" type="ORF">Lpp225_2794</name>
</gene>
<comment type="caution">
    <text evidence="1">The sequence shown here is derived from an EMBL/GenBank/DDBJ whole genome shotgun (WGS) entry which is preliminary data.</text>
</comment>
<dbReference type="Proteomes" id="UP000014270">
    <property type="component" value="Unassembled WGS sequence"/>
</dbReference>
<dbReference type="PATRIC" id="fig|1256225.3.peg.2890"/>
<reference evidence="1 2" key="1">
    <citation type="journal article" date="2013" name="PLoS ONE">
        <title>Lactobacillus paracasei comparative genomics: towards species pan-genome definition and exploitation of diversity.</title>
        <authorList>
            <person name="Smokvina T."/>
            <person name="Wels M."/>
            <person name="Polka J."/>
            <person name="Chervaux C."/>
            <person name="Brisse S."/>
            <person name="Boekhorst J."/>
            <person name="van Hylckama Vlieg J.E."/>
            <person name="Siezen R.J."/>
        </authorList>
    </citation>
    <scope>NUCLEOTIDE SEQUENCE [LARGE SCALE GENOMIC DNA]</scope>
    <source>
        <strain evidence="1 2">Lpp225</strain>
    </source>
</reference>
<proteinExistence type="predicted"/>
<dbReference type="NCBIfam" id="NF047400">
    <property type="entry name" value="MazE_PemI_antitoxin"/>
    <property type="match status" value="1"/>
</dbReference>
<evidence type="ECO:0000313" key="2">
    <source>
        <dbReference type="Proteomes" id="UP000014270"/>
    </source>
</evidence>
<sequence length="75" mass="8292">MAFNLMDVKVIKLGTSLALSLPSGSSFKQGDAFLLVPDRSGSYSLVPKTNNPYAEAKSLSLYQPEEWADIEHNFR</sequence>
<protein>
    <submittedName>
        <fullName evidence="1">Toxin-antitoxin system, antitoxin component, AbrB family</fullName>
    </submittedName>
</protein>
<accession>S2N780</accession>
<evidence type="ECO:0000313" key="1">
    <source>
        <dbReference type="EMBL" id="EPC35840.1"/>
    </source>
</evidence>
<organism evidence="1 2">
    <name type="scientific">Lacticaseibacillus paracasei subsp. paracasei Lpp225</name>
    <dbReference type="NCBI Taxonomy" id="1256225"/>
    <lineage>
        <taxon>Bacteria</taxon>
        <taxon>Bacillati</taxon>
        <taxon>Bacillota</taxon>
        <taxon>Bacilli</taxon>
        <taxon>Lactobacillales</taxon>
        <taxon>Lactobacillaceae</taxon>
        <taxon>Lacticaseibacillus</taxon>
    </lineage>
</organism>